<reference evidence="1 2" key="1">
    <citation type="journal article" date="2012" name="Genome Biol.">
        <title>Sequencing three crocodilian genomes to illuminate the evolution of archosaurs and amniotes.</title>
        <authorList>
            <person name="St John J.A."/>
            <person name="Braun E.L."/>
            <person name="Isberg S.R."/>
            <person name="Miles L.G."/>
            <person name="Chong A.Y."/>
            <person name="Gongora J."/>
            <person name="Dalzell P."/>
            <person name="Moran C."/>
            <person name="Bed'hom B."/>
            <person name="Abzhanov A."/>
            <person name="Burgess S.C."/>
            <person name="Cooksey A.M."/>
            <person name="Castoe T.A."/>
            <person name="Crawford N.G."/>
            <person name="Densmore L.D."/>
            <person name="Drew J.C."/>
            <person name="Edwards S.V."/>
            <person name="Faircloth B.C."/>
            <person name="Fujita M.K."/>
            <person name="Greenwold M.J."/>
            <person name="Hoffmann F.G."/>
            <person name="Howard J.M."/>
            <person name="Iguchi T."/>
            <person name="Janes D.E."/>
            <person name="Khan S.Y."/>
            <person name="Kohno S."/>
            <person name="de Koning A.J."/>
            <person name="Lance S.L."/>
            <person name="McCarthy F.M."/>
            <person name="McCormack J.E."/>
            <person name="Merchant M.E."/>
            <person name="Peterson D.G."/>
            <person name="Pollock D.D."/>
            <person name="Pourmand N."/>
            <person name="Raney B.J."/>
            <person name="Roessler K.A."/>
            <person name="Sanford J.R."/>
            <person name="Sawyer R.H."/>
            <person name="Schmidt C.J."/>
            <person name="Triplett E.W."/>
            <person name="Tuberville T.D."/>
            <person name="Venegas-Anaya M."/>
            <person name="Howard J.T."/>
            <person name="Jarvis E.D."/>
            <person name="Guillette L.J.Jr."/>
            <person name="Glenn T.C."/>
            <person name="Green R.E."/>
            <person name="Ray D.A."/>
        </authorList>
    </citation>
    <scope>NUCLEOTIDE SEQUENCE [LARGE SCALE GENOMIC DNA]</scope>
    <source>
        <strain evidence="1">KSC_2009_1</strain>
    </source>
</reference>
<proteinExistence type="predicted"/>
<dbReference type="Proteomes" id="UP000050525">
    <property type="component" value="Unassembled WGS sequence"/>
</dbReference>
<sequence>MNAQRTQLVLLQLLPPTPEESMQQNAGLNLMRLRLEFIYFVPGTEEEKRAFQVYLIKVKTSLGDSQQSCSKL</sequence>
<name>A0A151NMH5_ALLMI</name>
<keyword evidence="2" id="KW-1185">Reference proteome</keyword>
<accession>A0A151NMH5</accession>
<comment type="caution">
    <text evidence="1">The sequence shown here is derived from an EMBL/GenBank/DDBJ whole genome shotgun (WGS) entry which is preliminary data.</text>
</comment>
<evidence type="ECO:0000313" key="1">
    <source>
        <dbReference type="EMBL" id="KYO38011.1"/>
    </source>
</evidence>
<protein>
    <submittedName>
        <fullName evidence="1">Uncharacterized protein</fullName>
    </submittedName>
</protein>
<organism evidence="1 2">
    <name type="scientific">Alligator mississippiensis</name>
    <name type="common">American alligator</name>
    <dbReference type="NCBI Taxonomy" id="8496"/>
    <lineage>
        <taxon>Eukaryota</taxon>
        <taxon>Metazoa</taxon>
        <taxon>Chordata</taxon>
        <taxon>Craniata</taxon>
        <taxon>Vertebrata</taxon>
        <taxon>Euteleostomi</taxon>
        <taxon>Archelosauria</taxon>
        <taxon>Archosauria</taxon>
        <taxon>Crocodylia</taxon>
        <taxon>Alligatoridae</taxon>
        <taxon>Alligatorinae</taxon>
        <taxon>Alligator</taxon>
    </lineage>
</organism>
<evidence type="ECO:0000313" key="2">
    <source>
        <dbReference type="Proteomes" id="UP000050525"/>
    </source>
</evidence>
<gene>
    <name evidence="1" type="ORF">Y1Q_0019488</name>
</gene>
<dbReference type="AlphaFoldDB" id="A0A151NMH5"/>
<dbReference type="EMBL" id="AKHW03002540">
    <property type="protein sequence ID" value="KYO38011.1"/>
    <property type="molecule type" value="Genomic_DNA"/>
</dbReference>